<accession>A0A396JY51</accession>
<proteinExistence type="predicted"/>
<evidence type="ECO:0000313" key="1">
    <source>
        <dbReference type="EMBL" id="RHN82442.1"/>
    </source>
</evidence>
<reference evidence="1" key="1">
    <citation type="journal article" date="2018" name="Nat. Plants">
        <title>Whole-genome landscape of Medicago truncatula symbiotic genes.</title>
        <authorList>
            <person name="Pecrix Y."/>
            <person name="Gamas P."/>
            <person name="Carrere S."/>
        </authorList>
    </citation>
    <scope>NUCLEOTIDE SEQUENCE</scope>
    <source>
        <tissue evidence="1">Leaves</tissue>
    </source>
</reference>
<gene>
    <name evidence="1" type="ORF">MtrunA17_Chr1g0209961</name>
</gene>
<name>A0A396JY51_MEDTR</name>
<dbReference type="PANTHER" id="PTHR34539:SF19">
    <property type="entry name" value="T6J4.11 PROTEIN"/>
    <property type="match status" value="1"/>
</dbReference>
<dbReference type="EMBL" id="PSQE01000001">
    <property type="protein sequence ID" value="RHN82442.1"/>
    <property type="molecule type" value="Genomic_DNA"/>
</dbReference>
<dbReference type="Proteomes" id="UP000265566">
    <property type="component" value="Chromosome 1"/>
</dbReference>
<protein>
    <submittedName>
        <fullName evidence="1">Uncharacterized protein</fullName>
    </submittedName>
</protein>
<dbReference type="PANTHER" id="PTHR34539">
    <property type="entry name" value="T6J4.11 PROTEIN"/>
    <property type="match status" value="1"/>
</dbReference>
<comment type="caution">
    <text evidence="1">The sequence shown here is derived from an EMBL/GenBank/DDBJ whole genome shotgun (WGS) entry which is preliminary data.</text>
</comment>
<dbReference type="Gramene" id="rna6609">
    <property type="protein sequence ID" value="RHN82442.1"/>
    <property type="gene ID" value="gene6609"/>
</dbReference>
<dbReference type="AlphaFoldDB" id="A0A396JY51"/>
<sequence length="265" mass="29767">MVCGDGLRRIRSHTPAWSASLHSIPSFSLHCPPLYINHHEFLFLTTVSTLIQTHTILTTKPHSFIILFQIKMGDDNITITSVNNKKRLRDESSESEVESSEAKRIRDDLLDFLNDSDPTPSTQDLDSVMKSLQDEISASSSLRVTSDSGESQIGYLLEASDDELGLPPPGYEYLTVKEDKKDETELSRVLSDSSGIGELWEFENQIPSYDESFDLGTGFGSYGYENNNNSDSDYVAFDGIFNHSDLYYDSNEFSDPWRHGTLPAQ</sequence>
<organism evidence="1">
    <name type="scientific">Medicago truncatula</name>
    <name type="common">Barrel medic</name>
    <name type="synonym">Medicago tribuloides</name>
    <dbReference type="NCBI Taxonomy" id="3880"/>
    <lineage>
        <taxon>Eukaryota</taxon>
        <taxon>Viridiplantae</taxon>
        <taxon>Streptophyta</taxon>
        <taxon>Embryophyta</taxon>
        <taxon>Tracheophyta</taxon>
        <taxon>Spermatophyta</taxon>
        <taxon>Magnoliopsida</taxon>
        <taxon>eudicotyledons</taxon>
        <taxon>Gunneridae</taxon>
        <taxon>Pentapetalae</taxon>
        <taxon>rosids</taxon>
        <taxon>fabids</taxon>
        <taxon>Fabales</taxon>
        <taxon>Fabaceae</taxon>
        <taxon>Papilionoideae</taxon>
        <taxon>50 kb inversion clade</taxon>
        <taxon>NPAAA clade</taxon>
        <taxon>Hologalegina</taxon>
        <taxon>IRL clade</taxon>
        <taxon>Trifolieae</taxon>
        <taxon>Medicago</taxon>
    </lineage>
</organism>